<keyword evidence="3 6" id="KW-0812">Transmembrane</keyword>
<evidence type="ECO:0000256" key="6">
    <source>
        <dbReference type="SAM" id="Phobius"/>
    </source>
</evidence>
<evidence type="ECO:0000313" key="8">
    <source>
        <dbReference type="Proteomes" id="UP000617544"/>
    </source>
</evidence>
<evidence type="ECO:0000256" key="1">
    <source>
        <dbReference type="ARBA" id="ARBA00004651"/>
    </source>
</evidence>
<dbReference type="EMBL" id="DUJN01000004">
    <property type="protein sequence ID" value="HII60994.1"/>
    <property type="molecule type" value="Genomic_DNA"/>
</dbReference>
<dbReference type="Pfam" id="PF01943">
    <property type="entry name" value="Polysacc_synt"/>
    <property type="match status" value="1"/>
</dbReference>
<dbReference type="Proteomes" id="UP000617544">
    <property type="component" value="Unassembled WGS sequence"/>
</dbReference>
<evidence type="ECO:0000256" key="5">
    <source>
        <dbReference type="ARBA" id="ARBA00023136"/>
    </source>
</evidence>
<evidence type="ECO:0000256" key="4">
    <source>
        <dbReference type="ARBA" id="ARBA00022989"/>
    </source>
</evidence>
<dbReference type="PANTHER" id="PTHR30250">
    <property type="entry name" value="PST FAMILY PREDICTED COLANIC ACID TRANSPORTER"/>
    <property type="match status" value="1"/>
</dbReference>
<evidence type="ECO:0000256" key="3">
    <source>
        <dbReference type="ARBA" id="ARBA00022692"/>
    </source>
</evidence>
<evidence type="ECO:0000313" key="7">
    <source>
        <dbReference type="EMBL" id="HII60994.1"/>
    </source>
</evidence>
<reference evidence="7" key="1">
    <citation type="journal article" date="2020" name="bioRxiv">
        <title>A rank-normalized archaeal taxonomy based on genome phylogeny resolves widespread incomplete and uneven classifications.</title>
        <authorList>
            <person name="Rinke C."/>
            <person name="Chuvochina M."/>
            <person name="Mussig A.J."/>
            <person name="Chaumeil P.-A."/>
            <person name="Waite D.W."/>
            <person name="Whitman W.B."/>
            <person name="Parks D.H."/>
            <person name="Hugenholtz P."/>
        </authorList>
    </citation>
    <scope>NUCLEOTIDE SEQUENCE</scope>
    <source>
        <strain evidence="7">UBA8834</strain>
    </source>
</reference>
<accession>A0A832WK56</accession>
<dbReference type="AlphaFoldDB" id="A0A832WK56"/>
<organism evidence="7 8">
    <name type="scientific">Pyrococcus horikoshii</name>
    <dbReference type="NCBI Taxonomy" id="53953"/>
    <lineage>
        <taxon>Archaea</taxon>
        <taxon>Methanobacteriati</taxon>
        <taxon>Methanobacteriota</taxon>
        <taxon>Thermococci</taxon>
        <taxon>Thermococcales</taxon>
        <taxon>Thermococcaceae</taxon>
        <taxon>Pyrococcus</taxon>
    </lineage>
</organism>
<dbReference type="RefSeq" id="WP_048053124.1">
    <property type="nucleotide sequence ID" value="NZ_DUJN01000004.1"/>
</dbReference>
<keyword evidence="2" id="KW-1003">Cell membrane</keyword>
<protein>
    <submittedName>
        <fullName evidence="7">Oligosaccharide flippase family protein</fullName>
    </submittedName>
</protein>
<sequence>MSESSQALQRIVRGTGIVFAGTLILMFFGFLSRAIMARYFSVSEYGVFNLALTVLSIVLVVATLGFQNSLPKEVAFYRERKPSRVRELVPIL</sequence>
<dbReference type="GeneID" id="1444317"/>
<dbReference type="InterPro" id="IPR002797">
    <property type="entry name" value="Polysacc_synth"/>
</dbReference>
<comment type="subcellular location">
    <subcellularLocation>
        <location evidence="1">Cell membrane</location>
        <topology evidence="1">Multi-pass membrane protein</topology>
    </subcellularLocation>
</comment>
<gene>
    <name evidence="7" type="ORF">HA331_04440</name>
</gene>
<name>A0A832WK56_PYRHR</name>
<feature type="transmembrane region" description="Helical" evidence="6">
    <location>
        <begin position="12"/>
        <end position="35"/>
    </location>
</feature>
<dbReference type="PANTHER" id="PTHR30250:SF27">
    <property type="entry name" value="POLYSACCHARIDE BIOSYNTHESIS PROTEIN"/>
    <property type="match status" value="1"/>
</dbReference>
<keyword evidence="5 6" id="KW-0472">Membrane</keyword>
<evidence type="ECO:0000256" key="2">
    <source>
        <dbReference type="ARBA" id="ARBA00022475"/>
    </source>
</evidence>
<feature type="transmembrane region" description="Helical" evidence="6">
    <location>
        <begin position="47"/>
        <end position="66"/>
    </location>
</feature>
<proteinExistence type="predicted"/>
<keyword evidence="4 6" id="KW-1133">Transmembrane helix</keyword>
<dbReference type="GO" id="GO:0005886">
    <property type="term" value="C:plasma membrane"/>
    <property type="evidence" value="ECO:0007669"/>
    <property type="project" value="UniProtKB-SubCell"/>
</dbReference>
<comment type="caution">
    <text evidence="7">The sequence shown here is derived from an EMBL/GenBank/DDBJ whole genome shotgun (WGS) entry which is preliminary data.</text>
</comment>
<dbReference type="InterPro" id="IPR050833">
    <property type="entry name" value="Poly_Biosynth_Transport"/>
</dbReference>